<dbReference type="GO" id="GO:0008556">
    <property type="term" value="F:P-type potassium transmembrane transporter activity"/>
    <property type="evidence" value="ECO:0007669"/>
    <property type="project" value="InterPro"/>
</dbReference>
<dbReference type="AlphaFoldDB" id="A0A2A3MDK0"/>
<keyword evidence="2" id="KW-1185">Reference proteome</keyword>
<accession>A0A2A3MDK0</accession>
<dbReference type="GO" id="GO:0005886">
    <property type="term" value="C:plasma membrane"/>
    <property type="evidence" value="ECO:0007669"/>
    <property type="project" value="InterPro"/>
</dbReference>
<dbReference type="RefSeq" id="WP_133065920.1">
    <property type="nucleotide sequence ID" value="NZ_NTMR01000028.1"/>
</dbReference>
<dbReference type="Pfam" id="PF09604">
    <property type="entry name" value="Potass_KdpF"/>
    <property type="match status" value="1"/>
</dbReference>
<sequence length="34" mass="3457">MSTVLLLVSLALIIYLGAVMLAPEKGGGGLNDQV</sequence>
<gene>
    <name evidence="1" type="ORF">CNQ84_17945</name>
</gene>
<reference evidence="1 2" key="1">
    <citation type="submission" date="2017-09" db="EMBL/GenBank/DDBJ databases">
        <title>Pseudomonas abyssi sp. nov. isolated from Abyssopelagic Water.</title>
        <authorList>
            <person name="Wei Y."/>
        </authorList>
    </citation>
    <scope>NUCLEOTIDE SEQUENCE [LARGE SCALE GENOMIC DNA]</scope>
    <source>
        <strain evidence="1 2">MT5</strain>
    </source>
</reference>
<name>A0A2A3MDK0_9PSED</name>
<protein>
    <submittedName>
        <fullName evidence="1">Uncharacterized protein</fullName>
    </submittedName>
</protein>
<evidence type="ECO:0000313" key="2">
    <source>
        <dbReference type="Proteomes" id="UP000242313"/>
    </source>
</evidence>
<proteinExistence type="predicted"/>
<dbReference type="InterPro" id="IPR011726">
    <property type="entry name" value="KdpF"/>
</dbReference>
<evidence type="ECO:0000313" key="1">
    <source>
        <dbReference type="EMBL" id="PBK02871.1"/>
    </source>
</evidence>
<feature type="non-terminal residue" evidence="1">
    <location>
        <position position="34"/>
    </location>
</feature>
<dbReference type="Proteomes" id="UP000242313">
    <property type="component" value="Unassembled WGS sequence"/>
</dbReference>
<organism evidence="1 2">
    <name type="scientific">Pseudomonas abyssi</name>
    <dbReference type="NCBI Taxonomy" id="170540"/>
    <lineage>
        <taxon>Bacteria</taxon>
        <taxon>Pseudomonadati</taxon>
        <taxon>Pseudomonadota</taxon>
        <taxon>Gammaproteobacteria</taxon>
        <taxon>Pseudomonadales</taxon>
        <taxon>Pseudomonadaceae</taxon>
        <taxon>Pseudomonas</taxon>
    </lineage>
</organism>
<comment type="caution">
    <text evidence="1">The sequence shown here is derived from an EMBL/GenBank/DDBJ whole genome shotgun (WGS) entry which is preliminary data.</text>
</comment>
<dbReference type="EMBL" id="NTMR01000028">
    <property type="protein sequence ID" value="PBK02871.1"/>
    <property type="molecule type" value="Genomic_DNA"/>
</dbReference>